<keyword evidence="2" id="KW-0804">Transcription</keyword>
<keyword evidence="2" id="KW-0805">Transcription regulation</keyword>
<feature type="binding site" evidence="2">
    <location>
        <position position="36"/>
    </location>
    <ligand>
        <name>Zn(2+)</name>
        <dbReference type="ChEBI" id="CHEBI:29105"/>
    </ligand>
</feature>
<feature type="region of interest" description="Disordered" evidence="3">
    <location>
        <begin position="1"/>
        <end position="25"/>
    </location>
</feature>
<keyword evidence="2" id="KW-0862">Zinc</keyword>
<dbReference type="Pfam" id="PF13397">
    <property type="entry name" value="RbpA"/>
    <property type="match status" value="1"/>
</dbReference>
<comment type="similarity">
    <text evidence="2">Belongs to the RNA polymerase-binding protein RbpA family.</text>
</comment>
<evidence type="ECO:0000256" key="3">
    <source>
        <dbReference type="SAM" id="MobiDB-lite"/>
    </source>
</evidence>
<gene>
    <name evidence="2" type="primary">rbpA</name>
    <name evidence="4" type="ORF">IQ251_03285</name>
</gene>
<protein>
    <recommendedName>
        <fullName evidence="2">RNA polymerase-binding protein RbpA</fullName>
    </recommendedName>
</protein>
<dbReference type="GO" id="GO:0008270">
    <property type="term" value="F:zinc ion binding"/>
    <property type="evidence" value="ECO:0007669"/>
    <property type="project" value="UniProtKB-UniRule"/>
</dbReference>
<evidence type="ECO:0000313" key="5">
    <source>
        <dbReference type="Proteomes" id="UP000598360"/>
    </source>
</evidence>
<dbReference type="AlphaFoldDB" id="A0A929B7W9"/>
<dbReference type="GO" id="GO:0001000">
    <property type="term" value="F:bacterial-type RNA polymerase core enzyme binding"/>
    <property type="evidence" value="ECO:0007669"/>
    <property type="project" value="UniProtKB-UniRule"/>
</dbReference>
<comment type="caution">
    <text evidence="4">The sequence shown here is derived from an EMBL/GenBank/DDBJ whole genome shotgun (WGS) entry which is preliminary data.</text>
</comment>
<accession>A0A929B7W9</accession>
<feature type="binding site" evidence="2">
    <location>
        <position position="58"/>
    </location>
    <ligand>
        <name>Zn(2+)</name>
        <dbReference type="ChEBI" id="CHEBI:29105"/>
    </ligand>
</feature>
<comment type="subunit">
    <text evidence="2">Forms a complex with the RNAP catalytic core and with free principal sigma factors.</text>
</comment>
<dbReference type="InterPro" id="IPR038638">
    <property type="entry name" value="RbpA_sf"/>
</dbReference>
<organism evidence="4 5">
    <name type="scientific">Saccharopolyspora montiporae</name>
    <dbReference type="NCBI Taxonomy" id="2781240"/>
    <lineage>
        <taxon>Bacteria</taxon>
        <taxon>Bacillati</taxon>
        <taxon>Actinomycetota</taxon>
        <taxon>Actinomycetes</taxon>
        <taxon>Pseudonocardiales</taxon>
        <taxon>Pseudonocardiaceae</taxon>
        <taxon>Saccharopolyspora</taxon>
    </lineage>
</organism>
<keyword evidence="5" id="KW-1185">Reference proteome</keyword>
<feature type="binding site" evidence="2">
    <location>
        <position position="40"/>
    </location>
    <ligand>
        <name>Zn(2+)</name>
        <dbReference type="ChEBI" id="CHEBI:29105"/>
    </ligand>
</feature>
<proteinExistence type="inferred from homology"/>
<dbReference type="Gene3D" id="2.20.28.270">
    <property type="entry name" value="RNA polymerase-binding protein A"/>
    <property type="match status" value="1"/>
</dbReference>
<feature type="binding site" evidence="2">
    <location>
        <position position="61"/>
    </location>
    <ligand>
        <name>Zn(2+)</name>
        <dbReference type="ChEBI" id="CHEBI:29105"/>
    </ligand>
</feature>
<keyword evidence="1 2" id="KW-0479">Metal-binding</keyword>
<comment type="cofactor">
    <cofactor evidence="2">
        <name>Zn(2+)</name>
        <dbReference type="ChEBI" id="CHEBI:29105"/>
    </cofactor>
    <text evidence="2">Bind 1 Zn(2+) per subunit.</text>
</comment>
<evidence type="ECO:0000256" key="1">
    <source>
        <dbReference type="ARBA" id="ARBA00022723"/>
    </source>
</evidence>
<dbReference type="GO" id="GO:0045893">
    <property type="term" value="P:positive regulation of DNA-templated transcription"/>
    <property type="evidence" value="ECO:0007669"/>
    <property type="project" value="UniProtKB-UniRule"/>
</dbReference>
<dbReference type="RefSeq" id="WP_193926902.1">
    <property type="nucleotide sequence ID" value="NZ_JADEYC010000005.1"/>
</dbReference>
<dbReference type="HAMAP" id="MF_01483">
    <property type="entry name" value="RbpA"/>
    <property type="match status" value="1"/>
</dbReference>
<evidence type="ECO:0000313" key="4">
    <source>
        <dbReference type="EMBL" id="MBE9373465.1"/>
    </source>
</evidence>
<reference evidence="4" key="1">
    <citation type="submission" date="2020-10" db="EMBL/GenBank/DDBJ databases">
        <title>Diversity and distribution of actinomycetes associated with coral in the coast of Hainan.</title>
        <authorList>
            <person name="Li F."/>
        </authorList>
    </citation>
    <scope>NUCLEOTIDE SEQUENCE</scope>
    <source>
        <strain evidence="4">HNM0983</strain>
    </source>
</reference>
<evidence type="ECO:0000256" key="2">
    <source>
        <dbReference type="HAMAP-Rule" id="MF_01483"/>
    </source>
</evidence>
<dbReference type="InterPro" id="IPR025182">
    <property type="entry name" value="RNApol-bd_RbpA"/>
</dbReference>
<dbReference type="Proteomes" id="UP000598360">
    <property type="component" value="Unassembled WGS sequence"/>
</dbReference>
<comment type="function">
    <text evidence="2">Binds to RNA polymerase (RNAP), stimulating transcription from principal, but not alternative sigma factor promoters.</text>
</comment>
<dbReference type="EMBL" id="JADEYC010000005">
    <property type="protein sequence ID" value="MBE9373465.1"/>
    <property type="molecule type" value="Genomic_DNA"/>
</dbReference>
<dbReference type="InterPro" id="IPR018527">
    <property type="entry name" value="Rubredoxin_Fe_BS"/>
</dbReference>
<name>A0A929B7W9_9PSEU</name>
<sequence>MTGGDAIRGTRVGSGPVVGEAERGESAPCKRIDYWCTNGHRVRPSFAADAEVPAEWECPRCGLPAGQDPDDPPAARRNEPFKSHLAYVQERRSEADSTAILDEALGRLRERRGR</sequence>
<dbReference type="PROSITE" id="PS00202">
    <property type="entry name" value="RUBREDOXIN"/>
    <property type="match status" value="1"/>
</dbReference>